<dbReference type="KEGG" id="slom:PXH66_18725"/>
<dbReference type="RefSeq" id="WP_330930957.1">
    <property type="nucleotide sequence ID" value="NZ_CP119075.1"/>
</dbReference>
<reference evidence="2" key="1">
    <citation type="submission" date="2023-03" db="EMBL/GenBank/DDBJ databases">
        <title>Lomoglobus Profundus gen. nov., sp. nov., a novel member of the phylum Verrucomicrobia, isolated from deep-marine sediment of South China Sea.</title>
        <authorList>
            <person name="Ahmad T."/>
            <person name="Ishaq S.E."/>
            <person name="Wang F."/>
        </authorList>
    </citation>
    <scope>NUCLEOTIDE SEQUENCE</scope>
    <source>
        <strain evidence="2">LMO-M01</strain>
    </source>
</reference>
<gene>
    <name evidence="2" type="ORF">PXH66_18725</name>
</gene>
<proteinExistence type="predicted"/>
<evidence type="ECO:0000313" key="3">
    <source>
        <dbReference type="Proteomes" id="UP001218638"/>
    </source>
</evidence>
<accession>A0AAE9ZZN0</accession>
<evidence type="ECO:0000256" key="1">
    <source>
        <dbReference type="SAM" id="SignalP"/>
    </source>
</evidence>
<evidence type="ECO:0000313" key="2">
    <source>
        <dbReference type="EMBL" id="WED64378.1"/>
    </source>
</evidence>
<dbReference type="EMBL" id="CP119075">
    <property type="protein sequence ID" value="WED64378.1"/>
    <property type="molecule type" value="Genomic_DNA"/>
</dbReference>
<organism evidence="2 3">
    <name type="scientific">Synoicihabitans lomoniglobus</name>
    <dbReference type="NCBI Taxonomy" id="2909285"/>
    <lineage>
        <taxon>Bacteria</taxon>
        <taxon>Pseudomonadati</taxon>
        <taxon>Verrucomicrobiota</taxon>
        <taxon>Opitutia</taxon>
        <taxon>Opitutales</taxon>
        <taxon>Opitutaceae</taxon>
        <taxon>Synoicihabitans</taxon>
    </lineage>
</organism>
<keyword evidence="1" id="KW-0732">Signal</keyword>
<dbReference type="AlphaFoldDB" id="A0AAE9ZZN0"/>
<sequence length="233" mass="26272">MNRLTFVLFVFSILTAAHAQIGTNQKFADILNLLLRESAEADRAIEISTAIASRYEMEEGAEERKQLSNLVINHLSGDLGTNYETILAVSSKLQPKVGEPTAIRIMELEVSARHTRAGENSKELLVNRNIELYVKCLAYADELRNREGFDEASDLNGLRGGLGPKDFSSEEEFRTRQSDIRETRIEWIRLSAIVRAVRFRVSRLEKEKDVSELLRDAAARAGVETAQDFFPVN</sequence>
<name>A0AAE9ZZN0_9BACT</name>
<protein>
    <submittedName>
        <fullName evidence="2">Uncharacterized protein</fullName>
    </submittedName>
</protein>
<feature type="signal peptide" evidence="1">
    <location>
        <begin position="1"/>
        <end position="19"/>
    </location>
</feature>
<dbReference type="Proteomes" id="UP001218638">
    <property type="component" value="Chromosome"/>
</dbReference>
<feature type="chain" id="PRO_5041994039" evidence="1">
    <location>
        <begin position="20"/>
        <end position="233"/>
    </location>
</feature>
<keyword evidence="3" id="KW-1185">Reference proteome</keyword>